<evidence type="ECO:0000256" key="1">
    <source>
        <dbReference type="SAM" id="MobiDB-lite"/>
    </source>
</evidence>
<dbReference type="Proteomes" id="UP001341840">
    <property type="component" value="Unassembled WGS sequence"/>
</dbReference>
<gene>
    <name evidence="2" type="ORF">PIB30_089398</name>
</gene>
<comment type="caution">
    <text evidence="2">The sequence shown here is derived from an EMBL/GenBank/DDBJ whole genome shotgun (WGS) entry which is preliminary data.</text>
</comment>
<organism evidence="2 3">
    <name type="scientific">Stylosanthes scabra</name>
    <dbReference type="NCBI Taxonomy" id="79078"/>
    <lineage>
        <taxon>Eukaryota</taxon>
        <taxon>Viridiplantae</taxon>
        <taxon>Streptophyta</taxon>
        <taxon>Embryophyta</taxon>
        <taxon>Tracheophyta</taxon>
        <taxon>Spermatophyta</taxon>
        <taxon>Magnoliopsida</taxon>
        <taxon>eudicotyledons</taxon>
        <taxon>Gunneridae</taxon>
        <taxon>Pentapetalae</taxon>
        <taxon>rosids</taxon>
        <taxon>fabids</taxon>
        <taxon>Fabales</taxon>
        <taxon>Fabaceae</taxon>
        <taxon>Papilionoideae</taxon>
        <taxon>50 kb inversion clade</taxon>
        <taxon>dalbergioids sensu lato</taxon>
        <taxon>Dalbergieae</taxon>
        <taxon>Pterocarpus clade</taxon>
        <taxon>Stylosanthes</taxon>
    </lineage>
</organism>
<reference evidence="2 3" key="1">
    <citation type="journal article" date="2023" name="Plants (Basel)">
        <title>Bridging the Gap: Combining Genomics and Transcriptomics Approaches to Understand Stylosanthes scabra, an Orphan Legume from the Brazilian Caatinga.</title>
        <authorList>
            <person name="Ferreira-Neto J.R.C."/>
            <person name="da Silva M.D."/>
            <person name="Binneck E."/>
            <person name="de Melo N.F."/>
            <person name="da Silva R.H."/>
            <person name="de Melo A.L.T.M."/>
            <person name="Pandolfi V."/>
            <person name="Bustamante F.O."/>
            <person name="Brasileiro-Vidal A.C."/>
            <person name="Benko-Iseppon A.M."/>
        </authorList>
    </citation>
    <scope>NUCLEOTIDE SEQUENCE [LARGE SCALE GENOMIC DNA]</scope>
    <source>
        <tissue evidence="2">Leaves</tissue>
    </source>
</reference>
<protein>
    <recommendedName>
        <fullName evidence="4">Retrotransposon gag domain-containing protein</fullName>
    </recommendedName>
</protein>
<proteinExistence type="predicted"/>
<sequence>MSVAAYTSKFEELCRFSRICQGAPEGYEDWKCMKYQDGLRDDIMRAAVPLEIKSFAELVNKSRVIEECSKKTMVTSNNRGGYHNQRRGRYFAPRGQNFKRGGYAQQPQQGLNNFRRNNNNNNNNHQGRRYGKQPQNELTCRRCGNYHPDVTLERELLASHAYAWTSTPMRGKGKQRGYA</sequence>
<name>A0ABU6YSS4_9FABA</name>
<dbReference type="EMBL" id="JASCZI010243326">
    <property type="protein sequence ID" value="MED6213039.1"/>
    <property type="molecule type" value="Genomic_DNA"/>
</dbReference>
<evidence type="ECO:0000313" key="2">
    <source>
        <dbReference type="EMBL" id="MED6213039.1"/>
    </source>
</evidence>
<feature type="region of interest" description="Disordered" evidence="1">
    <location>
        <begin position="98"/>
        <end position="135"/>
    </location>
</feature>
<keyword evidence="3" id="KW-1185">Reference proteome</keyword>
<evidence type="ECO:0000313" key="3">
    <source>
        <dbReference type="Proteomes" id="UP001341840"/>
    </source>
</evidence>
<evidence type="ECO:0008006" key="4">
    <source>
        <dbReference type="Google" id="ProtNLM"/>
    </source>
</evidence>
<feature type="compositionally biased region" description="Low complexity" evidence="1">
    <location>
        <begin position="112"/>
        <end position="124"/>
    </location>
</feature>
<accession>A0ABU6YSS4</accession>